<sequence>MVMMAGMDDHERKVVLEFCHLLEKSKQLFNGLRDLPQYGHKQWQGYFGRTFDVYTKLWKFQQQHRTILDTKYNLKRWQIGEIASKIGQLYYHYYLRTSETSYLHEAYSFYAAIRGRAYYSRAAKEDRSDLMVKKLRYYARFIVVCLLLNRMKLVRELVQELDAQIADYTSTYEPDDQLEWNLVLDEIKAFVKAESAVGVLHSDSNPIVLTHRLGPQTCPPVERSPPMCLSLQEILIVGNCADQVKFSELSMDMFRMLQTLEREPRDDPNHLHDASPAGRMPFRPGPYPGPENGAPRRDNPHKYLLYKPTYSQVQVFLASGFKELPANGALLLYLSADGCFSTVKHPEEMGYDLGGVSTCSKRDPEHGKRPAGGKEPHCLYPGDLYPFTRKPLFVVVDSDNSFVFQQIPRYFGQPLMVLMSPQDVPPTLRDLRHGGSLFTLFLHAPLAAFCLICNIGSLPVQHWERCQRHIERFLNEASQLVTRSRCETSVLQFFGDDFLRLLLVRYVFCDVVLNLHRSFRGRQQRPRCHPPLPDAEVLEHPNLHHLVLDLAACLDVRDHFPDSNELA</sequence>
<dbReference type="Pfam" id="PF12070">
    <property type="entry name" value="SCAI"/>
    <property type="match status" value="1"/>
</dbReference>
<dbReference type="PANTHER" id="PTHR21243">
    <property type="entry name" value="PROTEIN SCAI"/>
    <property type="match status" value="1"/>
</dbReference>
<evidence type="ECO:0000313" key="3">
    <source>
        <dbReference type="RefSeq" id="XP_011632635.1"/>
    </source>
</evidence>
<protein>
    <submittedName>
        <fullName evidence="3">Protein SCAI isoform X1</fullName>
    </submittedName>
</protein>
<dbReference type="GeneID" id="105424209"/>
<gene>
    <name evidence="3" type="primary">LOC105424209</name>
</gene>
<name>A0A6I9W2L6_9HYME</name>
<dbReference type="GO" id="GO:0003714">
    <property type="term" value="F:transcription corepressor activity"/>
    <property type="evidence" value="ECO:0007669"/>
    <property type="project" value="InterPro"/>
</dbReference>
<dbReference type="RefSeq" id="XP_011632635.1">
    <property type="nucleotide sequence ID" value="XM_011634333.2"/>
</dbReference>
<feature type="compositionally biased region" description="Basic and acidic residues" evidence="1">
    <location>
        <begin position="261"/>
        <end position="273"/>
    </location>
</feature>
<dbReference type="OrthoDB" id="525027at2759"/>
<reference evidence="3" key="1">
    <citation type="submission" date="2025-08" db="UniProtKB">
        <authorList>
            <consortium name="RefSeq"/>
        </authorList>
    </citation>
    <scope>IDENTIFICATION</scope>
</reference>
<accession>A0A6I9W2L6</accession>
<evidence type="ECO:0000256" key="1">
    <source>
        <dbReference type="SAM" id="MobiDB-lite"/>
    </source>
</evidence>
<dbReference type="Proteomes" id="UP000504615">
    <property type="component" value="Unplaced"/>
</dbReference>
<dbReference type="KEGG" id="pbar:105424209"/>
<keyword evidence="2" id="KW-1185">Reference proteome</keyword>
<feature type="region of interest" description="Disordered" evidence="1">
    <location>
        <begin position="261"/>
        <end position="300"/>
    </location>
</feature>
<dbReference type="AlphaFoldDB" id="A0A6I9W2L6"/>
<dbReference type="InterPro" id="IPR022709">
    <property type="entry name" value="SCAI"/>
</dbReference>
<organism evidence="2 3">
    <name type="scientific">Pogonomyrmex barbatus</name>
    <name type="common">red harvester ant</name>
    <dbReference type="NCBI Taxonomy" id="144034"/>
    <lineage>
        <taxon>Eukaryota</taxon>
        <taxon>Metazoa</taxon>
        <taxon>Ecdysozoa</taxon>
        <taxon>Arthropoda</taxon>
        <taxon>Hexapoda</taxon>
        <taxon>Insecta</taxon>
        <taxon>Pterygota</taxon>
        <taxon>Neoptera</taxon>
        <taxon>Endopterygota</taxon>
        <taxon>Hymenoptera</taxon>
        <taxon>Apocrita</taxon>
        <taxon>Aculeata</taxon>
        <taxon>Formicoidea</taxon>
        <taxon>Formicidae</taxon>
        <taxon>Myrmicinae</taxon>
        <taxon>Pogonomyrmex</taxon>
    </lineage>
</organism>
<evidence type="ECO:0000313" key="2">
    <source>
        <dbReference type="Proteomes" id="UP000504615"/>
    </source>
</evidence>
<proteinExistence type="predicted"/>
<dbReference type="GO" id="GO:0006351">
    <property type="term" value="P:DNA-templated transcription"/>
    <property type="evidence" value="ECO:0007669"/>
    <property type="project" value="InterPro"/>
</dbReference>